<keyword evidence="1" id="KW-0472">Membrane</keyword>
<evidence type="ECO:0000313" key="3">
    <source>
        <dbReference type="Proteomes" id="UP001500368"/>
    </source>
</evidence>
<dbReference type="EMBL" id="BAABLW010000005">
    <property type="protein sequence ID" value="GAA4916149.1"/>
    <property type="molecule type" value="Genomic_DNA"/>
</dbReference>
<evidence type="ECO:0000313" key="2">
    <source>
        <dbReference type="EMBL" id="GAA4916149.1"/>
    </source>
</evidence>
<feature type="transmembrane region" description="Helical" evidence="1">
    <location>
        <begin position="6"/>
        <end position="26"/>
    </location>
</feature>
<keyword evidence="1" id="KW-1133">Transmembrane helix</keyword>
<keyword evidence="1" id="KW-0812">Transmembrane</keyword>
<reference evidence="3" key="1">
    <citation type="journal article" date="2019" name="Int. J. Syst. Evol. Microbiol.">
        <title>The Global Catalogue of Microorganisms (GCM) 10K type strain sequencing project: providing services to taxonomists for standard genome sequencing and annotation.</title>
        <authorList>
            <consortium name="The Broad Institute Genomics Platform"/>
            <consortium name="The Broad Institute Genome Sequencing Center for Infectious Disease"/>
            <person name="Wu L."/>
            <person name="Ma J."/>
        </authorList>
    </citation>
    <scope>NUCLEOTIDE SEQUENCE [LARGE SCALE GENOMIC DNA]</scope>
    <source>
        <strain evidence="3">JCM 19129</strain>
    </source>
</reference>
<sequence>MQSALTYTLTAFLVPIAVVLILLLLVKFAASRRRVPIVPENATAEAPPTTSDIA</sequence>
<comment type="caution">
    <text evidence="2">The sequence shown here is derived from an EMBL/GenBank/DDBJ whole genome shotgun (WGS) entry which is preliminary data.</text>
</comment>
<evidence type="ECO:0000256" key="1">
    <source>
        <dbReference type="SAM" id="Phobius"/>
    </source>
</evidence>
<accession>A0ABP9FTT0</accession>
<gene>
    <name evidence="2" type="ORF">GCM10025790_09140</name>
</gene>
<organism evidence="2 3">
    <name type="scientific">Nesterenkonia rhizosphaerae</name>
    <dbReference type="NCBI Taxonomy" id="1348272"/>
    <lineage>
        <taxon>Bacteria</taxon>
        <taxon>Bacillati</taxon>
        <taxon>Actinomycetota</taxon>
        <taxon>Actinomycetes</taxon>
        <taxon>Micrococcales</taxon>
        <taxon>Micrococcaceae</taxon>
        <taxon>Nesterenkonia</taxon>
    </lineage>
</organism>
<keyword evidence="3" id="KW-1185">Reference proteome</keyword>
<protein>
    <submittedName>
        <fullName evidence="2">Uncharacterized protein</fullName>
    </submittedName>
</protein>
<dbReference type="Proteomes" id="UP001500368">
    <property type="component" value="Unassembled WGS sequence"/>
</dbReference>
<proteinExistence type="predicted"/>
<name>A0ABP9FTT0_9MICC</name>